<evidence type="ECO:0000313" key="3">
    <source>
        <dbReference type="Proteomes" id="UP000326268"/>
    </source>
</evidence>
<feature type="transmembrane region" description="Helical" evidence="1">
    <location>
        <begin position="21"/>
        <end position="46"/>
    </location>
</feature>
<gene>
    <name evidence="2" type="ORF">BDV27DRAFT_138360</name>
</gene>
<keyword evidence="1" id="KW-0472">Membrane</keyword>
<accession>A0A5N6ZKL1</accession>
<sequence length="52" mass="5917">MRMVYIINPFVEIARDTGTKVLQICISGACSGGLTCWSYLLCFVLPEWVRYV</sequence>
<dbReference type="GeneID" id="43653669"/>
<feature type="non-terminal residue" evidence="2">
    <location>
        <position position="52"/>
    </location>
</feature>
<organism evidence="2 3">
    <name type="scientific">Aspergillus caelatus</name>
    <dbReference type="NCBI Taxonomy" id="61420"/>
    <lineage>
        <taxon>Eukaryota</taxon>
        <taxon>Fungi</taxon>
        <taxon>Dikarya</taxon>
        <taxon>Ascomycota</taxon>
        <taxon>Pezizomycotina</taxon>
        <taxon>Eurotiomycetes</taxon>
        <taxon>Eurotiomycetidae</taxon>
        <taxon>Eurotiales</taxon>
        <taxon>Aspergillaceae</taxon>
        <taxon>Aspergillus</taxon>
        <taxon>Aspergillus subgen. Circumdati</taxon>
    </lineage>
</organism>
<dbReference type="EMBL" id="ML737937">
    <property type="protein sequence ID" value="KAE8358015.1"/>
    <property type="molecule type" value="Genomic_DNA"/>
</dbReference>
<evidence type="ECO:0000313" key="2">
    <source>
        <dbReference type="EMBL" id="KAE8358015.1"/>
    </source>
</evidence>
<dbReference type="RefSeq" id="XP_031921096.1">
    <property type="nucleotide sequence ID" value="XM_032069223.1"/>
</dbReference>
<keyword evidence="1" id="KW-0812">Transmembrane</keyword>
<proteinExistence type="predicted"/>
<name>A0A5N6ZKL1_9EURO</name>
<evidence type="ECO:0000256" key="1">
    <source>
        <dbReference type="SAM" id="Phobius"/>
    </source>
</evidence>
<reference evidence="2 3" key="1">
    <citation type="submission" date="2019-04" db="EMBL/GenBank/DDBJ databases">
        <title>Friends and foes A comparative genomics studyof 23 Aspergillus species from section Flavi.</title>
        <authorList>
            <consortium name="DOE Joint Genome Institute"/>
            <person name="Kjaerbolling I."/>
            <person name="Vesth T."/>
            <person name="Frisvad J.C."/>
            <person name="Nybo J.L."/>
            <person name="Theobald S."/>
            <person name="Kildgaard S."/>
            <person name="Isbrandt T."/>
            <person name="Kuo A."/>
            <person name="Sato A."/>
            <person name="Lyhne E.K."/>
            <person name="Kogle M.E."/>
            <person name="Wiebenga A."/>
            <person name="Kun R.S."/>
            <person name="Lubbers R.J."/>
            <person name="Makela M.R."/>
            <person name="Barry K."/>
            <person name="Chovatia M."/>
            <person name="Clum A."/>
            <person name="Daum C."/>
            <person name="Haridas S."/>
            <person name="He G."/>
            <person name="LaButti K."/>
            <person name="Lipzen A."/>
            <person name="Mondo S."/>
            <person name="Riley R."/>
            <person name="Salamov A."/>
            <person name="Simmons B.A."/>
            <person name="Magnuson J.K."/>
            <person name="Henrissat B."/>
            <person name="Mortensen U.H."/>
            <person name="Larsen T.O."/>
            <person name="Devries R.P."/>
            <person name="Grigoriev I.V."/>
            <person name="Machida M."/>
            <person name="Baker S.E."/>
            <person name="Andersen M.R."/>
        </authorList>
    </citation>
    <scope>NUCLEOTIDE SEQUENCE [LARGE SCALE GENOMIC DNA]</scope>
    <source>
        <strain evidence="2 3">CBS 763.97</strain>
    </source>
</reference>
<dbReference type="Proteomes" id="UP000326268">
    <property type="component" value="Unassembled WGS sequence"/>
</dbReference>
<dbReference type="AlphaFoldDB" id="A0A5N6ZKL1"/>
<keyword evidence="3" id="KW-1185">Reference proteome</keyword>
<keyword evidence="1" id="KW-1133">Transmembrane helix</keyword>
<protein>
    <submittedName>
        <fullName evidence="2">Uncharacterized protein</fullName>
    </submittedName>
</protein>